<organism evidence="2 3">
    <name type="scientific">Cajanus cajan</name>
    <name type="common">Pigeon pea</name>
    <name type="synonym">Cajanus indicus</name>
    <dbReference type="NCBI Taxonomy" id="3821"/>
    <lineage>
        <taxon>Eukaryota</taxon>
        <taxon>Viridiplantae</taxon>
        <taxon>Streptophyta</taxon>
        <taxon>Embryophyta</taxon>
        <taxon>Tracheophyta</taxon>
        <taxon>Spermatophyta</taxon>
        <taxon>Magnoliopsida</taxon>
        <taxon>eudicotyledons</taxon>
        <taxon>Gunneridae</taxon>
        <taxon>Pentapetalae</taxon>
        <taxon>rosids</taxon>
        <taxon>fabids</taxon>
        <taxon>Fabales</taxon>
        <taxon>Fabaceae</taxon>
        <taxon>Papilionoideae</taxon>
        <taxon>50 kb inversion clade</taxon>
        <taxon>NPAAA clade</taxon>
        <taxon>indigoferoid/millettioid clade</taxon>
        <taxon>Phaseoleae</taxon>
        <taxon>Cajanus</taxon>
    </lineage>
</organism>
<dbReference type="Proteomes" id="UP000075243">
    <property type="component" value="Chromosome 3"/>
</dbReference>
<accession>A0A151TRW7</accession>
<dbReference type="Gramene" id="C.cajan_08745.t">
    <property type="protein sequence ID" value="C.cajan_08745.t.cds1"/>
    <property type="gene ID" value="C.cajan_08745"/>
</dbReference>
<proteinExistence type="predicted"/>
<feature type="non-terminal residue" evidence="2">
    <location>
        <position position="1"/>
    </location>
</feature>
<feature type="transmembrane region" description="Helical" evidence="1">
    <location>
        <begin position="38"/>
        <end position="61"/>
    </location>
</feature>
<evidence type="ECO:0000256" key="1">
    <source>
        <dbReference type="SAM" id="Phobius"/>
    </source>
</evidence>
<gene>
    <name evidence="2" type="ORF">KK1_009002</name>
</gene>
<keyword evidence="1" id="KW-0812">Transmembrane</keyword>
<sequence length="67" mass="7485">ISTTNGSSTLVTVEGSLSLTYTLNLNFVLVFLSLDYNLLSISQIIIALSCVVTFWLEYCVFKDIKMK</sequence>
<name>A0A151TRW7_CAJCA</name>
<reference evidence="2 3" key="1">
    <citation type="journal article" date="2012" name="Nat. Biotechnol.">
        <title>Draft genome sequence of pigeonpea (Cajanus cajan), an orphan legume crop of resource-poor farmers.</title>
        <authorList>
            <person name="Varshney R.K."/>
            <person name="Chen W."/>
            <person name="Li Y."/>
            <person name="Bharti A.K."/>
            <person name="Saxena R.K."/>
            <person name="Schlueter J.A."/>
            <person name="Donoghue M.T."/>
            <person name="Azam S."/>
            <person name="Fan G."/>
            <person name="Whaley A.M."/>
            <person name="Farmer A.D."/>
            <person name="Sheridan J."/>
            <person name="Iwata A."/>
            <person name="Tuteja R."/>
            <person name="Penmetsa R.V."/>
            <person name="Wu W."/>
            <person name="Upadhyaya H.D."/>
            <person name="Yang S.P."/>
            <person name="Shah T."/>
            <person name="Saxena K.B."/>
            <person name="Michael T."/>
            <person name="McCombie W.R."/>
            <person name="Yang B."/>
            <person name="Zhang G."/>
            <person name="Yang H."/>
            <person name="Wang J."/>
            <person name="Spillane C."/>
            <person name="Cook D.R."/>
            <person name="May G.D."/>
            <person name="Xu X."/>
            <person name="Jackson S.A."/>
        </authorList>
    </citation>
    <scope>NUCLEOTIDE SEQUENCE [LARGE SCALE GENOMIC DNA]</scope>
    <source>
        <strain evidence="3">cv. Asha</strain>
    </source>
</reference>
<keyword evidence="1" id="KW-0472">Membrane</keyword>
<keyword evidence="1" id="KW-1133">Transmembrane helix</keyword>
<dbReference type="AlphaFoldDB" id="A0A151TRW7"/>
<protein>
    <submittedName>
        <fullName evidence="2">Uncharacterized protein</fullName>
    </submittedName>
</protein>
<evidence type="ECO:0000313" key="3">
    <source>
        <dbReference type="Proteomes" id="UP000075243"/>
    </source>
</evidence>
<keyword evidence="3" id="KW-1185">Reference proteome</keyword>
<evidence type="ECO:0000313" key="2">
    <source>
        <dbReference type="EMBL" id="KYP69797.1"/>
    </source>
</evidence>
<dbReference type="EMBL" id="CM003605">
    <property type="protein sequence ID" value="KYP69797.1"/>
    <property type="molecule type" value="Genomic_DNA"/>
</dbReference>